<evidence type="ECO:0000313" key="1">
    <source>
        <dbReference type="EMBL" id="SHM52173.1"/>
    </source>
</evidence>
<name>A0A9X8QVX7_9ACTN</name>
<dbReference type="Proteomes" id="UP000184388">
    <property type="component" value="Unassembled WGS sequence"/>
</dbReference>
<dbReference type="RefSeq" id="WP_079182066.1">
    <property type="nucleotide sequence ID" value="NZ_FRBK01000011.1"/>
</dbReference>
<protein>
    <submittedName>
        <fullName evidence="1">Uncharacterized protein</fullName>
    </submittedName>
</protein>
<reference evidence="2" key="1">
    <citation type="submission" date="2016-11" db="EMBL/GenBank/DDBJ databases">
        <authorList>
            <person name="Jaros S."/>
            <person name="Januszkiewicz K."/>
            <person name="Wedrychowicz H."/>
        </authorList>
    </citation>
    <scope>NUCLEOTIDE SEQUENCE [LARGE SCALE GENOMIC DNA]</scope>
    <source>
        <strain evidence="2">CGMCC 4.3555</strain>
    </source>
</reference>
<dbReference type="AlphaFoldDB" id="A0A9X8QVX7"/>
<proteinExistence type="predicted"/>
<evidence type="ECO:0000313" key="2">
    <source>
        <dbReference type="Proteomes" id="UP000184388"/>
    </source>
</evidence>
<gene>
    <name evidence="1" type="ORF">SAMN05216268_111291</name>
</gene>
<organism evidence="1 2">
    <name type="scientific">Streptomyces yunnanensis</name>
    <dbReference type="NCBI Taxonomy" id="156453"/>
    <lineage>
        <taxon>Bacteria</taxon>
        <taxon>Bacillati</taxon>
        <taxon>Actinomycetota</taxon>
        <taxon>Actinomycetes</taxon>
        <taxon>Kitasatosporales</taxon>
        <taxon>Streptomycetaceae</taxon>
        <taxon>Streptomyces</taxon>
    </lineage>
</organism>
<sequence>MTIRSTAEDPGQVVQELTEWLDRYRQVQVGDASWAYRSFAALVAEPGTFYRSAPWPMSDPQQLGRCFKTASQWAERPGWTYVEGFALVPSAAPFNAVEHAWCLTGEGQVADPSLPDGMAVGYVGIPLSDGFRHEQQLLRATDAVFTSDPSNLLAGVNEQILRTGLPRHALVPGRSAAFPKR</sequence>
<comment type="caution">
    <text evidence="1">The sequence shown here is derived from an EMBL/GenBank/DDBJ whole genome shotgun (WGS) entry which is preliminary data.</text>
</comment>
<accession>A0A9X8QVX7</accession>
<dbReference type="EMBL" id="FRBK01000011">
    <property type="protein sequence ID" value="SHM52173.1"/>
    <property type="molecule type" value="Genomic_DNA"/>
</dbReference>